<dbReference type="PANTHER" id="PTHR12358">
    <property type="entry name" value="SPHINGOSINE KINASE"/>
    <property type="match status" value="1"/>
</dbReference>
<keyword evidence="6" id="KW-0067">ATP-binding</keyword>
<dbReference type="InterPro" id="IPR050187">
    <property type="entry name" value="Lipid_Phosphate_FormReg"/>
</dbReference>
<evidence type="ECO:0000256" key="2">
    <source>
        <dbReference type="ARBA" id="ARBA00005983"/>
    </source>
</evidence>
<evidence type="ECO:0000256" key="8">
    <source>
        <dbReference type="ARBA" id="ARBA00023264"/>
    </source>
</evidence>
<dbReference type="PANTHER" id="PTHR12358:SF54">
    <property type="entry name" value="SPHINGOSINE KINASE RELATED PROTEIN"/>
    <property type="match status" value="1"/>
</dbReference>
<keyword evidence="11" id="KW-1185">Reference proteome</keyword>
<keyword evidence="7" id="KW-0443">Lipid metabolism</keyword>
<accession>A0ABY5DSB3</accession>
<keyword evidence="7" id="KW-0444">Lipid biosynthesis</keyword>
<dbReference type="InterPro" id="IPR016064">
    <property type="entry name" value="NAD/diacylglycerol_kinase_sf"/>
</dbReference>
<comment type="similarity">
    <text evidence="2">Belongs to the diacylglycerol/lipid kinase family.</text>
</comment>
<dbReference type="InterPro" id="IPR045540">
    <property type="entry name" value="YegS/DAGK_C"/>
</dbReference>
<keyword evidence="7" id="KW-0594">Phospholipid biosynthesis</keyword>
<dbReference type="EMBL" id="CP098502">
    <property type="protein sequence ID" value="UTI64489.1"/>
    <property type="molecule type" value="Genomic_DNA"/>
</dbReference>
<evidence type="ECO:0000256" key="3">
    <source>
        <dbReference type="ARBA" id="ARBA00022679"/>
    </source>
</evidence>
<comment type="cofactor">
    <cofactor evidence="1">
        <name>Mg(2+)</name>
        <dbReference type="ChEBI" id="CHEBI:18420"/>
    </cofactor>
</comment>
<dbReference type="Pfam" id="PF19279">
    <property type="entry name" value="YegS_C"/>
    <property type="match status" value="1"/>
</dbReference>
<organism evidence="10 11">
    <name type="scientific">Paraconexibacter antarcticus</name>
    <dbReference type="NCBI Taxonomy" id="2949664"/>
    <lineage>
        <taxon>Bacteria</taxon>
        <taxon>Bacillati</taxon>
        <taxon>Actinomycetota</taxon>
        <taxon>Thermoleophilia</taxon>
        <taxon>Solirubrobacterales</taxon>
        <taxon>Paraconexibacteraceae</taxon>
        <taxon>Paraconexibacter</taxon>
    </lineage>
</organism>
<keyword evidence="4" id="KW-0547">Nucleotide-binding</keyword>
<keyword evidence="5" id="KW-0418">Kinase</keyword>
<proteinExistence type="inferred from homology"/>
<evidence type="ECO:0000256" key="6">
    <source>
        <dbReference type="ARBA" id="ARBA00022840"/>
    </source>
</evidence>
<evidence type="ECO:0000256" key="4">
    <source>
        <dbReference type="ARBA" id="ARBA00022741"/>
    </source>
</evidence>
<dbReference type="Pfam" id="PF00781">
    <property type="entry name" value="DAGK_cat"/>
    <property type="match status" value="1"/>
</dbReference>
<evidence type="ECO:0000313" key="10">
    <source>
        <dbReference type="EMBL" id="UTI64489.1"/>
    </source>
</evidence>
<gene>
    <name evidence="10" type="ORF">NBH00_24525</name>
</gene>
<keyword evidence="8" id="KW-1208">Phospholipid metabolism</keyword>
<reference evidence="10 11" key="1">
    <citation type="submission" date="2022-06" db="EMBL/GenBank/DDBJ databases">
        <title>Paraconexibacter antarcticus.</title>
        <authorList>
            <person name="Kim C.S."/>
        </authorList>
    </citation>
    <scope>NUCLEOTIDE SEQUENCE [LARGE SCALE GENOMIC DNA]</scope>
    <source>
        <strain evidence="10 11">02-257</strain>
    </source>
</reference>
<evidence type="ECO:0000256" key="5">
    <source>
        <dbReference type="ARBA" id="ARBA00022777"/>
    </source>
</evidence>
<dbReference type="SUPFAM" id="SSF111331">
    <property type="entry name" value="NAD kinase/diacylglycerol kinase-like"/>
    <property type="match status" value="1"/>
</dbReference>
<dbReference type="SMART" id="SM00046">
    <property type="entry name" value="DAGKc"/>
    <property type="match status" value="1"/>
</dbReference>
<protein>
    <recommendedName>
        <fullName evidence="9">DAGKc domain-containing protein</fullName>
    </recommendedName>
</protein>
<name>A0ABY5DSB3_9ACTN</name>
<dbReference type="InterPro" id="IPR001206">
    <property type="entry name" value="Diacylglycerol_kinase_cat_dom"/>
</dbReference>
<dbReference type="RefSeq" id="WP_254571190.1">
    <property type="nucleotide sequence ID" value="NZ_CP098502.1"/>
</dbReference>
<dbReference type="Gene3D" id="2.60.200.40">
    <property type="match status" value="1"/>
</dbReference>
<dbReference type="Proteomes" id="UP001056035">
    <property type="component" value="Chromosome"/>
</dbReference>
<dbReference type="InterPro" id="IPR017438">
    <property type="entry name" value="ATP-NAD_kinase_N"/>
</dbReference>
<evidence type="ECO:0000313" key="11">
    <source>
        <dbReference type="Proteomes" id="UP001056035"/>
    </source>
</evidence>
<evidence type="ECO:0000256" key="7">
    <source>
        <dbReference type="ARBA" id="ARBA00023209"/>
    </source>
</evidence>
<keyword evidence="3" id="KW-0808">Transferase</keyword>
<evidence type="ECO:0000256" key="1">
    <source>
        <dbReference type="ARBA" id="ARBA00001946"/>
    </source>
</evidence>
<feature type="domain" description="DAGKc" evidence="9">
    <location>
        <begin position="1"/>
        <end position="123"/>
    </location>
</feature>
<sequence>MRIALIVNAASGSGTEETSLTDGLRARGATVREVALDALDGLTADPPTDLDRIVAAGGDGTAGPAAALAAAAGVPLALIPTGTANDLARALGLPQDDLDAALDLASGGTNERRVDVADAGGVPFVNAASAGLAVRAAERATPLKRVLGPLAYAAGALSAGLTAQPLRVHVRTGEETLFSGRAWQVIVAGTGAFGGGSHLEEAEPGALDVAVVAAGPRWELARRAQGMRRGDLTEQDGVVRGRAAAVTVEGPETFNVDGEVRSVPGGRFTVGPAARVIVP</sequence>
<dbReference type="Gene3D" id="3.40.50.10330">
    <property type="entry name" value="Probable inorganic polyphosphate/atp-NAD kinase, domain 1"/>
    <property type="match status" value="1"/>
</dbReference>
<dbReference type="PROSITE" id="PS50146">
    <property type="entry name" value="DAGK"/>
    <property type="match status" value="1"/>
</dbReference>
<evidence type="ECO:0000259" key="9">
    <source>
        <dbReference type="PROSITE" id="PS50146"/>
    </source>
</evidence>